<proteinExistence type="predicted"/>
<comment type="caution">
    <text evidence="2">The sequence shown here is derived from an EMBL/GenBank/DDBJ whole genome shotgun (WGS) entry which is preliminary data.</text>
</comment>
<dbReference type="OrthoDB" id="3056056at2759"/>
<dbReference type="Proteomes" id="UP000807306">
    <property type="component" value="Unassembled WGS sequence"/>
</dbReference>
<keyword evidence="3" id="KW-1185">Reference proteome</keyword>
<organism evidence="2 3">
    <name type="scientific">Crepidotus variabilis</name>
    <dbReference type="NCBI Taxonomy" id="179855"/>
    <lineage>
        <taxon>Eukaryota</taxon>
        <taxon>Fungi</taxon>
        <taxon>Dikarya</taxon>
        <taxon>Basidiomycota</taxon>
        <taxon>Agaricomycotina</taxon>
        <taxon>Agaricomycetes</taxon>
        <taxon>Agaricomycetidae</taxon>
        <taxon>Agaricales</taxon>
        <taxon>Agaricineae</taxon>
        <taxon>Crepidotaceae</taxon>
        <taxon>Crepidotus</taxon>
    </lineage>
</organism>
<evidence type="ECO:0000256" key="1">
    <source>
        <dbReference type="SAM" id="MobiDB-lite"/>
    </source>
</evidence>
<gene>
    <name evidence="2" type="ORF">CPB83DRAFT_849642</name>
</gene>
<feature type="compositionally biased region" description="Basic and acidic residues" evidence="1">
    <location>
        <begin position="299"/>
        <end position="318"/>
    </location>
</feature>
<dbReference type="EMBL" id="MU157836">
    <property type="protein sequence ID" value="KAF9531254.1"/>
    <property type="molecule type" value="Genomic_DNA"/>
</dbReference>
<evidence type="ECO:0000313" key="3">
    <source>
        <dbReference type="Proteomes" id="UP000807306"/>
    </source>
</evidence>
<evidence type="ECO:0000313" key="2">
    <source>
        <dbReference type="EMBL" id="KAF9531254.1"/>
    </source>
</evidence>
<feature type="region of interest" description="Disordered" evidence="1">
    <location>
        <begin position="276"/>
        <end position="330"/>
    </location>
</feature>
<reference evidence="2" key="1">
    <citation type="submission" date="2020-11" db="EMBL/GenBank/DDBJ databases">
        <authorList>
            <consortium name="DOE Joint Genome Institute"/>
            <person name="Ahrendt S."/>
            <person name="Riley R."/>
            <person name="Andreopoulos W."/>
            <person name="Labutti K."/>
            <person name="Pangilinan J."/>
            <person name="Ruiz-Duenas F.J."/>
            <person name="Barrasa J.M."/>
            <person name="Sanchez-Garcia M."/>
            <person name="Camarero S."/>
            <person name="Miyauchi S."/>
            <person name="Serrano A."/>
            <person name="Linde D."/>
            <person name="Babiker R."/>
            <person name="Drula E."/>
            <person name="Ayuso-Fernandez I."/>
            <person name="Pacheco R."/>
            <person name="Padilla G."/>
            <person name="Ferreira P."/>
            <person name="Barriuso J."/>
            <person name="Kellner H."/>
            <person name="Castanera R."/>
            <person name="Alfaro M."/>
            <person name="Ramirez L."/>
            <person name="Pisabarro A.G."/>
            <person name="Kuo A."/>
            <person name="Tritt A."/>
            <person name="Lipzen A."/>
            <person name="He G."/>
            <person name="Yan M."/>
            <person name="Ng V."/>
            <person name="Cullen D."/>
            <person name="Martin F."/>
            <person name="Rosso M.-N."/>
            <person name="Henrissat B."/>
            <person name="Hibbett D."/>
            <person name="Martinez A.T."/>
            <person name="Grigoriev I.V."/>
        </authorList>
    </citation>
    <scope>NUCLEOTIDE SEQUENCE</scope>
    <source>
        <strain evidence="2">CBS 506.95</strain>
    </source>
</reference>
<protein>
    <submittedName>
        <fullName evidence="2">Uncharacterized protein</fullName>
    </submittedName>
</protein>
<sequence length="330" mass="36414">MTSPMTKPIPLVLPEIDLVANAKTTRKTFERLASFSHLTCNEDSPLLAKTLAKIHGLVKLVDTSMVAAHLGYRLATSAMILCDSEEQEWEADVSLENLKELVAQGVSMSNEVVVGFRDVQQEIYKIAASTKDSNLLVVVPPDATHADEIKMQLKGVGTGLVANMKLLSDFSRIANETAEWWSAIDNELQTHAPQLLPVPEAPNATDAPSPEDAEKFAEWSKMKDSYQDYYNQVNVIHVSFPELLGPSITAWKAVATAQSLPSSEANSLVDLGEHFQKEEPSLKKGKRKTISRFFSSKPRGKEDVQSKKRKNQEIEHPECSCSCHGIKPTS</sequence>
<dbReference type="AlphaFoldDB" id="A0A9P6ELS5"/>
<name>A0A9P6ELS5_9AGAR</name>
<accession>A0A9P6ELS5</accession>